<evidence type="ECO:0000259" key="10">
    <source>
        <dbReference type="Pfam" id="PF00913"/>
    </source>
</evidence>
<comment type="function">
    <text evidence="1">VSG forms a coat on the surface of the parasite. The trypanosome evades the immune response of the host by expressing a series of antigenically distinct VSGs from an estimated 1000 VSG genes.</text>
</comment>
<dbReference type="GO" id="GO:0042783">
    <property type="term" value="P:symbiont-mediated evasion of host immune response"/>
    <property type="evidence" value="ECO:0007669"/>
    <property type="project" value="InterPro"/>
</dbReference>
<keyword evidence="3" id="KW-1003">Cell membrane</keyword>
<evidence type="ECO:0000256" key="5">
    <source>
        <dbReference type="ARBA" id="ARBA00023136"/>
    </source>
</evidence>
<dbReference type="Pfam" id="PF00913">
    <property type="entry name" value="Trypan_glycop"/>
    <property type="match status" value="1"/>
</dbReference>
<reference evidence="12" key="1">
    <citation type="submission" date="2016-12" db="EMBL/GenBank/DDBJ databases">
        <title>Extending the VSGnome of Trypanosoma brucei strain TREU927.</title>
        <authorList>
            <person name="Cross G.A."/>
        </authorList>
    </citation>
    <scope>NUCLEOTIDE SEQUENCE</scope>
    <source>
        <strain evidence="12">Tb927.99.518</strain>
    </source>
</reference>
<dbReference type="Gene3D" id="3.90.150.10">
    <property type="entry name" value="Variant Surface Glycoprotein, subunit A domain 1"/>
    <property type="match status" value="1"/>
</dbReference>
<dbReference type="GO" id="GO:0098552">
    <property type="term" value="C:side of membrane"/>
    <property type="evidence" value="ECO:0007669"/>
    <property type="project" value="UniProtKB-KW"/>
</dbReference>
<protein>
    <submittedName>
        <fullName evidence="12">Variant surface glycoprotein</fullName>
    </submittedName>
</protein>
<dbReference type="GO" id="GO:0005886">
    <property type="term" value="C:plasma membrane"/>
    <property type="evidence" value="ECO:0007669"/>
    <property type="project" value="UniProtKB-SubCell"/>
</dbReference>
<comment type="subcellular location">
    <subcellularLocation>
        <location evidence="2">Cell membrane</location>
        <topology evidence="2">Lipid-anchor</topology>
        <topology evidence="2">GPI-anchor</topology>
    </subcellularLocation>
</comment>
<dbReference type="InterPro" id="IPR001812">
    <property type="entry name" value="Trypano_VSG_A_N_dom"/>
</dbReference>
<evidence type="ECO:0000259" key="11">
    <source>
        <dbReference type="Pfam" id="PF10659"/>
    </source>
</evidence>
<feature type="domain" description="Trypanosome variant surface glycoprotein C-terminal" evidence="11">
    <location>
        <begin position="413"/>
        <end position="489"/>
    </location>
</feature>
<evidence type="ECO:0000256" key="9">
    <source>
        <dbReference type="SAM" id="SignalP"/>
    </source>
</evidence>
<name>A0A1V0FYS7_9TRYP</name>
<dbReference type="EMBL" id="KY404393">
    <property type="protein sequence ID" value="ARB50644.1"/>
    <property type="molecule type" value="Genomic_DNA"/>
</dbReference>
<accession>A0A1V0FYS7</accession>
<evidence type="ECO:0000313" key="12">
    <source>
        <dbReference type="EMBL" id="ARB50644.1"/>
    </source>
</evidence>
<keyword evidence="7" id="KW-0449">Lipoprotein</keyword>
<organism evidence="12">
    <name type="scientific">Trypanosoma brucei</name>
    <dbReference type="NCBI Taxonomy" id="5691"/>
    <lineage>
        <taxon>Eukaryota</taxon>
        <taxon>Discoba</taxon>
        <taxon>Euglenozoa</taxon>
        <taxon>Kinetoplastea</taxon>
        <taxon>Metakinetoplastina</taxon>
        <taxon>Trypanosomatida</taxon>
        <taxon>Trypanosomatidae</taxon>
        <taxon>Trypanosoma</taxon>
    </lineage>
</organism>
<keyword evidence="4" id="KW-0336">GPI-anchor</keyword>
<dbReference type="Gene3D" id="4.10.110.20">
    <property type="entry name" value="Variant surface glycoprotein MITAT 1.2, VSG 221, C-terminal domain"/>
    <property type="match status" value="1"/>
</dbReference>
<keyword evidence="6" id="KW-0325">Glycoprotein</keyword>
<dbReference type="InterPro" id="IPR027446">
    <property type="entry name" value="VSG_C_dom_sf"/>
</dbReference>
<dbReference type="VEuPathDB" id="TriTrypDB:Tb427_000266300"/>
<sequence>MLKHPLTLVVVSAAVTTAAITTYAAECIGLKATVWKPVCKIATELGNIANQAFKTLDHEMATANTHTIQSLRARIYSQIKSGTKDGEAAEITAAYYASLAAIGAEAMQAQGLSKILTATRDSTYLRGRIHESLEIMGAISDNTNNGCRLLGTTADKGATYSAGNIGNEPCKLETAPLTKASRTASKITASDYANIATDNARLDAFQAATSGNKGKCRLLVNHATNGYGHGGASDVPLKLLGHYLKTGDTDSEATFVTSEKLKKSNADGARPWVNAFNAINNMPTYGQLTPSNDTADLETRPTLATITQKLLMPKDDSDSQRTKTQISNLLGGNTETRLDELRKKIDNEQIPAGVRWKSTKKRLGDISDVSELQELLSHYILVTARKVKQLTEQVTHLQSQVGETKVKAKESECNQHKEPQKCTEPCKWDTAEKNESEKCKLSKEGKKGAVEIEAAKEGRKDGKTEEKCTKHGTDKNACEKDNNCKWEVNK</sequence>
<evidence type="ECO:0000256" key="7">
    <source>
        <dbReference type="ARBA" id="ARBA00023288"/>
    </source>
</evidence>
<keyword evidence="9" id="KW-0732">Signal</keyword>
<proteinExistence type="predicted"/>
<feature type="domain" description="Trypanosome variant surface glycoprotein A-type N-terminal" evidence="10">
    <location>
        <begin position="17"/>
        <end position="379"/>
    </location>
</feature>
<evidence type="ECO:0000256" key="1">
    <source>
        <dbReference type="ARBA" id="ARBA00002523"/>
    </source>
</evidence>
<evidence type="ECO:0000256" key="4">
    <source>
        <dbReference type="ARBA" id="ARBA00022622"/>
    </source>
</evidence>
<evidence type="ECO:0000256" key="8">
    <source>
        <dbReference type="SAM" id="MobiDB-lite"/>
    </source>
</evidence>
<feature type="signal peptide" evidence="9">
    <location>
        <begin position="1"/>
        <end position="18"/>
    </location>
</feature>
<evidence type="ECO:0000256" key="6">
    <source>
        <dbReference type="ARBA" id="ARBA00023180"/>
    </source>
</evidence>
<dbReference type="SUPFAM" id="SSF58087">
    <property type="entry name" value="Variant surface glycoprotein (N-terminal domain)"/>
    <property type="match status" value="1"/>
</dbReference>
<evidence type="ECO:0000256" key="2">
    <source>
        <dbReference type="ARBA" id="ARBA00004609"/>
    </source>
</evidence>
<keyword evidence="5" id="KW-0472">Membrane</keyword>
<dbReference type="VEuPathDB" id="TriTrypDB:Tb11.v5.0362"/>
<dbReference type="AlphaFoldDB" id="A0A1V0FYS7"/>
<dbReference type="InterPro" id="IPR019609">
    <property type="entry name" value="Variant_surf_glycoprt_trypan_C"/>
</dbReference>
<dbReference type="SUPFAM" id="SSF118251">
    <property type="entry name" value="Variant surface glycoprotein MITAT 1.2, VSG 221, C-terminal domain"/>
    <property type="match status" value="1"/>
</dbReference>
<feature type="chain" id="PRO_5010738448" evidence="9">
    <location>
        <begin position="19"/>
        <end position="490"/>
    </location>
</feature>
<feature type="region of interest" description="Disordered" evidence="8">
    <location>
        <begin position="456"/>
        <end position="480"/>
    </location>
</feature>
<dbReference type="Gene3D" id="1.10.470.10">
    <property type="entry name" value="Variant Surface Glycoprotein, subunit A, domain 2"/>
    <property type="match status" value="1"/>
</dbReference>
<dbReference type="Pfam" id="PF10659">
    <property type="entry name" value="Trypan_glycop_C"/>
    <property type="match status" value="1"/>
</dbReference>
<evidence type="ECO:0000256" key="3">
    <source>
        <dbReference type="ARBA" id="ARBA00022475"/>
    </source>
</evidence>